<feature type="domain" description="FAF" evidence="3">
    <location>
        <begin position="175"/>
        <end position="227"/>
    </location>
</feature>
<dbReference type="EMBL" id="JBBNAG010000006">
    <property type="protein sequence ID" value="KAK9126363.1"/>
    <property type="molecule type" value="Genomic_DNA"/>
</dbReference>
<accession>A0AAP0J4P6</accession>
<evidence type="ECO:0000313" key="4">
    <source>
        <dbReference type="EMBL" id="KAK9126363.1"/>
    </source>
</evidence>
<feature type="region of interest" description="Disordered" evidence="2">
    <location>
        <begin position="53"/>
        <end position="105"/>
    </location>
</feature>
<proteinExistence type="inferred from homology"/>
<feature type="compositionally biased region" description="Low complexity" evidence="2">
    <location>
        <begin position="229"/>
        <end position="239"/>
    </location>
</feature>
<dbReference type="InterPro" id="IPR021410">
    <property type="entry name" value="FAF"/>
</dbReference>
<name>A0AAP0J4P6_9MAGN</name>
<protein>
    <recommendedName>
        <fullName evidence="3">FAF domain-containing protein</fullName>
    </recommendedName>
</protein>
<organism evidence="4 5">
    <name type="scientific">Stephania cephalantha</name>
    <dbReference type="NCBI Taxonomy" id="152367"/>
    <lineage>
        <taxon>Eukaryota</taxon>
        <taxon>Viridiplantae</taxon>
        <taxon>Streptophyta</taxon>
        <taxon>Embryophyta</taxon>
        <taxon>Tracheophyta</taxon>
        <taxon>Spermatophyta</taxon>
        <taxon>Magnoliopsida</taxon>
        <taxon>Ranunculales</taxon>
        <taxon>Menispermaceae</taxon>
        <taxon>Menispermoideae</taxon>
        <taxon>Cissampelideae</taxon>
        <taxon>Stephania</taxon>
    </lineage>
</organism>
<reference evidence="4 5" key="1">
    <citation type="submission" date="2024-01" db="EMBL/GenBank/DDBJ databases">
        <title>Genome assemblies of Stephania.</title>
        <authorList>
            <person name="Yang L."/>
        </authorList>
    </citation>
    <scope>NUCLEOTIDE SEQUENCE [LARGE SCALE GENOMIC DNA]</scope>
    <source>
        <strain evidence="4">JXDWG</strain>
        <tissue evidence="4">Leaf</tissue>
    </source>
</reference>
<keyword evidence="5" id="KW-1185">Reference proteome</keyword>
<comment type="similarity">
    <text evidence="1">Belongs to the fantastic four family.</text>
</comment>
<evidence type="ECO:0000259" key="3">
    <source>
        <dbReference type="Pfam" id="PF11250"/>
    </source>
</evidence>
<feature type="compositionally biased region" description="Acidic residues" evidence="2">
    <location>
        <begin position="242"/>
        <end position="267"/>
    </location>
</feature>
<comment type="caution">
    <text evidence="4">The sequence shown here is derived from an EMBL/GenBank/DDBJ whole genome shotgun (WGS) entry which is preliminary data.</text>
</comment>
<feature type="compositionally biased region" description="Low complexity" evidence="2">
    <location>
        <begin position="94"/>
        <end position="105"/>
    </location>
</feature>
<gene>
    <name evidence="4" type="ORF">Scep_015209</name>
</gene>
<evidence type="ECO:0000256" key="2">
    <source>
        <dbReference type="SAM" id="MobiDB-lite"/>
    </source>
</evidence>
<evidence type="ECO:0000313" key="5">
    <source>
        <dbReference type="Proteomes" id="UP001419268"/>
    </source>
</evidence>
<feature type="region of interest" description="Disordered" evidence="2">
    <location>
        <begin position="124"/>
        <end position="173"/>
    </location>
</feature>
<evidence type="ECO:0000256" key="1">
    <source>
        <dbReference type="ARBA" id="ARBA00008690"/>
    </source>
</evidence>
<dbReference type="PANTHER" id="PTHR33155">
    <property type="entry name" value="FANTASTIC FOUR-LIKE PROTEIN (DUF3049)"/>
    <property type="match status" value="1"/>
</dbReference>
<sequence length="279" mass="31545">MASCGGLQQIFEKRALPEKPTLIESLSWNQIKSINDPSPSFTDEIFGELHFKEIQHHPPSSPSSTPTKTEKAESLMGGGSSSSSRTTHAHHHQQQQQQQQQQQHLQLCTEGLGFESFDDVEEINGREDDRSSTSSSSTSSTTSIVNHNRSYKYRRQFERSRSMNSNGSSSVIKTFPPPISCIGRSGKPWICFKSYRHDGRFVLKEVRIPTREFLHACREDGRLRLHLVQPDGQQQPPRDQQIDDDNDNDQDQDDDEGDEGEEVDDEKIDQSSSIDEANS</sequence>
<dbReference type="AlphaFoldDB" id="A0AAP0J4P6"/>
<feature type="compositionally biased region" description="Low complexity" evidence="2">
    <location>
        <begin position="132"/>
        <end position="143"/>
    </location>
</feature>
<dbReference type="Proteomes" id="UP001419268">
    <property type="component" value="Unassembled WGS sequence"/>
</dbReference>
<feature type="compositionally biased region" description="Polar residues" evidence="2">
    <location>
        <begin position="270"/>
        <end position="279"/>
    </location>
</feature>
<dbReference type="InterPro" id="IPR046431">
    <property type="entry name" value="FAF_dom"/>
</dbReference>
<dbReference type="PANTHER" id="PTHR33155:SF9">
    <property type="entry name" value="FANTASTIC FOUR-LIKE PROTEIN (DUF3049)"/>
    <property type="match status" value="1"/>
</dbReference>
<dbReference type="Pfam" id="PF11250">
    <property type="entry name" value="FAF"/>
    <property type="match status" value="1"/>
</dbReference>
<feature type="region of interest" description="Disordered" evidence="2">
    <location>
        <begin position="228"/>
        <end position="279"/>
    </location>
</feature>